<evidence type="ECO:0000313" key="3">
    <source>
        <dbReference type="Proteomes" id="UP000807469"/>
    </source>
</evidence>
<keyword evidence="3" id="KW-1185">Reference proteome</keyword>
<dbReference type="EMBL" id="MU155467">
    <property type="protein sequence ID" value="KAF9473143.1"/>
    <property type="molecule type" value="Genomic_DNA"/>
</dbReference>
<organism evidence="2 3">
    <name type="scientific">Pholiota conissans</name>
    <dbReference type="NCBI Taxonomy" id="109636"/>
    <lineage>
        <taxon>Eukaryota</taxon>
        <taxon>Fungi</taxon>
        <taxon>Dikarya</taxon>
        <taxon>Basidiomycota</taxon>
        <taxon>Agaricomycotina</taxon>
        <taxon>Agaricomycetes</taxon>
        <taxon>Agaricomycetidae</taxon>
        <taxon>Agaricales</taxon>
        <taxon>Agaricineae</taxon>
        <taxon>Strophariaceae</taxon>
        <taxon>Pholiota</taxon>
    </lineage>
</organism>
<reference evidence="2" key="1">
    <citation type="submission" date="2020-11" db="EMBL/GenBank/DDBJ databases">
        <authorList>
            <consortium name="DOE Joint Genome Institute"/>
            <person name="Ahrendt S."/>
            <person name="Riley R."/>
            <person name="Andreopoulos W."/>
            <person name="Labutti K."/>
            <person name="Pangilinan J."/>
            <person name="Ruiz-Duenas F.J."/>
            <person name="Barrasa J.M."/>
            <person name="Sanchez-Garcia M."/>
            <person name="Camarero S."/>
            <person name="Miyauchi S."/>
            <person name="Serrano A."/>
            <person name="Linde D."/>
            <person name="Babiker R."/>
            <person name="Drula E."/>
            <person name="Ayuso-Fernandez I."/>
            <person name="Pacheco R."/>
            <person name="Padilla G."/>
            <person name="Ferreira P."/>
            <person name="Barriuso J."/>
            <person name="Kellner H."/>
            <person name="Castanera R."/>
            <person name="Alfaro M."/>
            <person name="Ramirez L."/>
            <person name="Pisabarro A.G."/>
            <person name="Kuo A."/>
            <person name="Tritt A."/>
            <person name="Lipzen A."/>
            <person name="He G."/>
            <person name="Yan M."/>
            <person name="Ng V."/>
            <person name="Cullen D."/>
            <person name="Martin F."/>
            <person name="Rosso M.-N."/>
            <person name="Henrissat B."/>
            <person name="Hibbett D."/>
            <person name="Martinez A.T."/>
            <person name="Grigoriev I.V."/>
        </authorList>
    </citation>
    <scope>NUCLEOTIDE SEQUENCE</scope>
    <source>
        <strain evidence="2">CIRM-BRFM 674</strain>
    </source>
</reference>
<gene>
    <name evidence="2" type="ORF">BDN70DRAFT_937654</name>
</gene>
<protein>
    <submittedName>
        <fullName evidence="2">Uncharacterized protein</fullName>
    </submittedName>
</protein>
<sequence length="331" mass="37373">MTEYDYNPDISEPYYPAQDRVTDWAGSAQHHGSQFSAFGAREPYDDYTNHTHRTRSHRGRSQTRRDRYNNSSYSSDGIHRDNSRHTLQSGFTNSARSGQVHPTQFYNASQNPTITSMRGGIPGTVSRTHSMRNAMNQGIPGEPSISSLSILNAPVPDQFSYSGSQNNAFQHTQPIDIPYASSRRSHRSYSRPFEGYPSSYAQPPIVVPPSDRSRHYSRSRRSHSDYSYSTDSGSYSSRSRSRSYSRSRSRSPYRYSHGYRTVHTSRNSPTIIHPSRDQPTVVPINGGSGGYVVVPAVGQRLKVANTKQYRLAGEPSFLERLLSPSKWGRKY</sequence>
<accession>A0A9P5YQA8</accession>
<dbReference type="AlphaFoldDB" id="A0A9P5YQA8"/>
<feature type="compositionally biased region" description="Polar residues" evidence="1">
    <location>
        <begin position="162"/>
        <end position="173"/>
    </location>
</feature>
<feature type="compositionally biased region" description="Basic residues" evidence="1">
    <location>
        <begin position="239"/>
        <end position="251"/>
    </location>
</feature>
<evidence type="ECO:0000256" key="1">
    <source>
        <dbReference type="SAM" id="MobiDB-lite"/>
    </source>
</evidence>
<dbReference type="OrthoDB" id="3064656at2759"/>
<name>A0A9P5YQA8_9AGAR</name>
<feature type="compositionally biased region" description="Basic residues" evidence="1">
    <location>
        <begin position="50"/>
        <end position="62"/>
    </location>
</feature>
<evidence type="ECO:0000313" key="2">
    <source>
        <dbReference type="EMBL" id="KAF9473143.1"/>
    </source>
</evidence>
<feature type="region of interest" description="Disordered" evidence="1">
    <location>
        <begin position="34"/>
        <end position="128"/>
    </location>
</feature>
<feature type="compositionally biased region" description="Low complexity" evidence="1">
    <location>
        <begin position="225"/>
        <end position="238"/>
    </location>
</feature>
<proteinExistence type="predicted"/>
<comment type="caution">
    <text evidence="2">The sequence shown here is derived from an EMBL/GenBank/DDBJ whole genome shotgun (WGS) entry which is preliminary data.</text>
</comment>
<dbReference type="Proteomes" id="UP000807469">
    <property type="component" value="Unassembled WGS sequence"/>
</dbReference>
<feature type="region of interest" description="Disordered" evidence="1">
    <location>
        <begin position="162"/>
        <end position="257"/>
    </location>
</feature>
<feature type="compositionally biased region" description="Polar residues" evidence="1">
    <location>
        <begin position="85"/>
        <end position="116"/>
    </location>
</feature>